<name>A0AAV9U703_9PEZI</name>
<dbReference type="AlphaFoldDB" id="A0AAV9U703"/>
<comment type="caution">
    <text evidence="1">The sequence shown here is derived from an EMBL/GenBank/DDBJ whole genome shotgun (WGS) entry which is preliminary data.</text>
</comment>
<gene>
    <name evidence="1" type="ORF">TWF730_002730</name>
</gene>
<reference evidence="1 2" key="1">
    <citation type="submission" date="2019-10" db="EMBL/GenBank/DDBJ databases">
        <authorList>
            <person name="Palmer J.M."/>
        </authorList>
    </citation>
    <scope>NUCLEOTIDE SEQUENCE [LARGE SCALE GENOMIC DNA]</scope>
    <source>
        <strain evidence="1 2">TWF730</strain>
    </source>
</reference>
<accession>A0AAV9U703</accession>
<evidence type="ECO:0000313" key="1">
    <source>
        <dbReference type="EMBL" id="KAK6337325.1"/>
    </source>
</evidence>
<protein>
    <submittedName>
        <fullName evidence="1">Uncharacterized protein</fullName>
    </submittedName>
</protein>
<proteinExistence type="predicted"/>
<dbReference type="Proteomes" id="UP001373714">
    <property type="component" value="Unassembled WGS sequence"/>
</dbReference>
<organism evidence="1 2">
    <name type="scientific">Orbilia blumenaviensis</name>
    <dbReference type="NCBI Taxonomy" id="1796055"/>
    <lineage>
        <taxon>Eukaryota</taxon>
        <taxon>Fungi</taxon>
        <taxon>Dikarya</taxon>
        <taxon>Ascomycota</taxon>
        <taxon>Pezizomycotina</taxon>
        <taxon>Orbiliomycetes</taxon>
        <taxon>Orbiliales</taxon>
        <taxon>Orbiliaceae</taxon>
        <taxon>Orbilia</taxon>
    </lineage>
</organism>
<sequence>MSSRVYGPRSSHAATNRCAVSPTQAALFPNQAATLQTNLPKFTSWPQEQTFVENFEGFLLEHPVVLKYRDDDKMSCRIFHGQCKSAMPSYGKYVMWIRGSIHLGASSVPSETH</sequence>
<evidence type="ECO:0000313" key="2">
    <source>
        <dbReference type="Proteomes" id="UP001373714"/>
    </source>
</evidence>
<dbReference type="EMBL" id="JAVHNS010000013">
    <property type="protein sequence ID" value="KAK6337325.1"/>
    <property type="molecule type" value="Genomic_DNA"/>
</dbReference>
<keyword evidence="2" id="KW-1185">Reference proteome</keyword>